<evidence type="ECO:0000256" key="7">
    <source>
        <dbReference type="ARBA" id="ARBA00022989"/>
    </source>
</evidence>
<comment type="caution">
    <text evidence="11">The sequence shown here is derived from an EMBL/GenBank/DDBJ whole genome shotgun (WGS) entry which is preliminary data.</text>
</comment>
<feature type="transmembrane region" description="Helical" evidence="10">
    <location>
        <begin position="40"/>
        <end position="61"/>
    </location>
</feature>
<feature type="transmembrane region" description="Helical" evidence="10">
    <location>
        <begin position="219"/>
        <end position="240"/>
    </location>
</feature>
<name>A0A532UQK6_UNCT6</name>
<keyword evidence="4" id="KW-0813">Transport</keyword>
<evidence type="ECO:0000256" key="4">
    <source>
        <dbReference type="ARBA" id="ARBA00022448"/>
    </source>
</evidence>
<dbReference type="GO" id="GO:0042910">
    <property type="term" value="F:xenobiotic transmembrane transporter activity"/>
    <property type="evidence" value="ECO:0007669"/>
    <property type="project" value="InterPro"/>
</dbReference>
<dbReference type="PANTHER" id="PTHR43823">
    <property type="entry name" value="SPORULATION PROTEIN YKVU"/>
    <property type="match status" value="1"/>
</dbReference>
<dbReference type="InterPro" id="IPR048279">
    <property type="entry name" value="MdtK-like"/>
</dbReference>
<feature type="transmembrane region" description="Helical" evidence="10">
    <location>
        <begin position="295"/>
        <end position="323"/>
    </location>
</feature>
<reference evidence="11 12" key="1">
    <citation type="submission" date="2017-06" db="EMBL/GenBank/DDBJ databases">
        <title>Novel microbial phyla capable of carbon fixation and sulfur reduction in deep-sea sediments.</title>
        <authorList>
            <person name="Huang J."/>
            <person name="Baker B."/>
            <person name="Wang Y."/>
        </authorList>
    </citation>
    <scope>NUCLEOTIDE SEQUENCE [LARGE SCALE GENOMIC DNA]</scope>
    <source>
        <strain evidence="11">B3_TA06</strain>
    </source>
</reference>
<dbReference type="Proteomes" id="UP000317778">
    <property type="component" value="Unassembled WGS sequence"/>
</dbReference>
<evidence type="ECO:0000256" key="2">
    <source>
        <dbReference type="ARBA" id="ARBA00008417"/>
    </source>
</evidence>
<feature type="transmembrane region" description="Helical" evidence="10">
    <location>
        <begin position="117"/>
        <end position="137"/>
    </location>
</feature>
<dbReference type="NCBIfam" id="TIGR00797">
    <property type="entry name" value="matE"/>
    <property type="match status" value="1"/>
</dbReference>
<evidence type="ECO:0000256" key="10">
    <source>
        <dbReference type="SAM" id="Phobius"/>
    </source>
</evidence>
<dbReference type="GO" id="GO:0046677">
    <property type="term" value="P:response to antibiotic"/>
    <property type="evidence" value="ECO:0007669"/>
    <property type="project" value="UniProtKB-KW"/>
</dbReference>
<dbReference type="GO" id="GO:0015297">
    <property type="term" value="F:antiporter activity"/>
    <property type="evidence" value="ECO:0007669"/>
    <property type="project" value="InterPro"/>
</dbReference>
<feature type="transmembrane region" description="Helical" evidence="10">
    <location>
        <begin position="157"/>
        <end position="177"/>
    </location>
</feature>
<dbReference type="PANTHER" id="PTHR43823:SF3">
    <property type="entry name" value="MULTIDRUG EXPORT PROTEIN MEPA"/>
    <property type="match status" value="1"/>
</dbReference>
<comment type="subcellular location">
    <subcellularLocation>
        <location evidence="1">Cell membrane</location>
        <topology evidence="1">Multi-pass membrane protein</topology>
    </subcellularLocation>
</comment>
<dbReference type="EMBL" id="NJBO01000035">
    <property type="protein sequence ID" value="TKJ37224.1"/>
    <property type="molecule type" value="Genomic_DNA"/>
</dbReference>
<evidence type="ECO:0000256" key="9">
    <source>
        <dbReference type="ARBA" id="ARBA00023251"/>
    </source>
</evidence>
<keyword evidence="5" id="KW-1003">Cell membrane</keyword>
<dbReference type="PIRSF" id="PIRSF006603">
    <property type="entry name" value="DinF"/>
    <property type="match status" value="1"/>
</dbReference>
<evidence type="ECO:0000256" key="5">
    <source>
        <dbReference type="ARBA" id="ARBA00022475"/>
    </source>
</evidence>
<dbReference type="GO" id="GO:0005886">
    <property type="term" value="C:plasma membrane"/>
    <property type="evidence" value="ECO:0007669"/>
    <property type="project" value="UniProtKB-SubCell"/>
</dbReference>
<feature type="transmembrane region" description="Helical" evidence="10">
    <location>
        <begin position="344"/>
        <end position="364"/>
    </location>
</feature>
<dbReference type="InterPro" id="IPR002528">
    <property type="entry name" value="MATE_fam"/>
</dbReference>
<proteinExistence type="inferred from homology"/>
<organism evidence="11 12">
    <name type="scientific">candidate division TA06 bacterium B3_TA06</name>
    <dbReference type="NCBI Taxonomy" id="2012487"/>
    <lineage>
        <taxon>Bacteria</taxon>
        <taxon>Bacteria division TA06</taxon>
    </lineage>
</organism>
<evidence type="ECO:0000256" key="6">
    <source>
        <dbReference type="ARBA" id="ARBA00022692"/>
    </source>
</evidence>
<comment type="similarity">
    <text evidence="2">Belongs to the multi antimicrobial extrusion (MATE) (TC 2.A.66.1) family. MepA subfamily.</text>
</comment>
<accession>A0A532UQK6</accession>
<dbReference type="AlphaFoldDB" id="A0A532UQK6"/>
<feature type="transmembrane region" description="Helical" evidence="10">
    <location>
        <begin position="73"/>
        <end position="96"/>
    </location>
</feature>
<dbReference type="InterPro" id="IPR045070">
    <property type="entry name" value="MATE_MepA-like"/>
</dbReference>
<dbReference type="CDD" id="cd13143">
    <property type="entry name" value="MATE_MepA_like"/>
    <property type="match status" value="1"/>
</dbReference>
<protein>
    <recommendedName>
        <fullName evidence="3">Multidrug export protein MepA</fullName>
    </recommendedName>
</protein>
<dbReference type="InterPro" id="IPR051327">
    <property type="entry name" value="MATE_MepA_subfamily"/>
</dbReference>
<evidence type="ECO:0000256" key="8">
    <source>
        <dbReference type="ARBA" id="ARBA00023136"/>
    </source>
</evidence>
<keyword evidence="9" id="KW-0046">Antibiotic resistance</keyword>
<evidence type="ECO:0000256" key="3">
    <source>
        <dbReference type="ARBA" id="ARBA00022106"/>
    </source>
</evidence>
<evidence type="ECO:0000313" key="11">
    <source>
        <dbReference type="EMBL" id="TKJ37224.1"/>
    </source>
</evidence>
<feature type="transmembrane region" description="Helical" evidence="10">
    <location>
        <begin position="439"/>
        <end position="460"/>
    </location>
</feature>
<feature type="transmembrane region" description="Helical" evidence="10">
    <location>
        <begin position="384"/>
        <end position="402"/>
    </location>
</feature>
<gene>
    <name evidence="11" type="ORF">CEE36_11210</name>
</gene>
<keyword evidence="6 10" id="KW-0812">Transmembrane</keyword>
<dbReference type="Pfam" id="PF01554">
    <property type="entry name" value="MatE"/>
    <property type="match status" value="2"/>
</dbReference>
<keyword evidence="8 10" id="KW-0472">Membrane</keyword>
<feature type="transmembrane region" description="Helical" evidence="10">
    <location>
        <begin position="189"/>
        <end position="213"/>
    </location>
</feature>
<feature type="transmembrane region" description="Helical" evidence="10">
    <location>
        <begin position="409"/>
        <end position="433"/>
    </location>
</feature>
<evidence type="ECO:0000313" key="12">
    <source>
        <dbReference type="Proteomes" id="UP000317778"/>
    </source>
</evidence>
<keyword evidence="7 10" id="KW-1133">Transmembrane helix</keyword>
<evidence type="ECO:0000256" key="1">
    <source>
        <dbReference type="ARBA" id="ARBA00004651"/>
    </source>
</evidence>
<sequence length="481" mass="50888">MTRSLHSIPKSLYSSLMSAQPPSPAPSRSQLMGTQSVGKLLWRFSLPGVIAMLVNATYNMVDTIFVGGLGPEAIAALTVVFPLQMVFIAIGAGTGIGAASLISRRLGEGRVEDANRAVGQTLMIALILGVLAAIAGHTVGYPLLKVLGASAEIIGDAFSYMIVVASGAVVIFTNIMGNNLIRAEGNPTLPMIAMITGAALNIALDPVFIYVLGMGVQGAAVATILARAVGATIVLSYLFGRRTSFRLKASYFKLNFRVWGQIYAVGGPHMLMSLVNSVTMAVVNNVAATFGPLTIAAYGVIFRIMQFGFMPCIGISTGALPIIGYNYGAKKYLRVRGTVRRTTVVSTAITMGVAILAIAFPRQIVSIFNRAPEFLPMAAHAMRIAMLGLGFVGAQVAFATFFQGIGKGIPAAVIGVSRRLLILIPAILLFAKFFGQEGIWFALPLSDVVAFIISLVWTYVVMCKLGIGLWGECRVPNEVSS</sequence>